<organism evidence="2">
    <name type="scientific">Opuntia streptacantha</name>
    <name type="common">Prickly pear cactus</name>
    <name type="synonym">Opuntia cardona</name>
    <dbReference type="NCBI Taxonomy" id="393608"/>
    <lineage>
        <taxon>Eukaryota</taxon>
        <taxon>Viridiplantae</taxon>
        <taxon>Streptophyta</taxon>
        <taxon>Embryophyta</taxon>
        <taxon>Tracheophyta</taxon>
        <taxon>Spermatophyta</taxon>
        <taxon>Magnoliopsida</taxon>
        <taxon>eudicotyledons</taxon>
        <taxon>Gunneridae</taxon>
        <taxon>Pentapetalae</taxon>
        <taxon>Caryophyllales</taxon>
        <taxon>Cactineae</taxon>
        <taxon>Cactaceae</taxon>
        <taxon>Opuntioideae</taxon>
        <taxon>Opuntia</taxon>
    </lineage>
</organism>
<dbReference type="SUPFAM" id="SSF47616">
    <property type="entry name" value="GST C-terminal domain-like"/>
    <property type="match status" value="1"/>
</dbReference>
<dbReference type="Pfam" id="PF13410">
    <property type="entry name" value="GST_C_2"/>
    <property type="match status" value="1"/>
</dbReference>
<dbReference type="PANTHER" id="PTHR44328:SF11">
    <property type="entry name" value="GLUTATHIONE S-TRANSFERASE L2, CHLOROPLASTIC"/>
    <property type="match status" value="1"/>
</dbReference>
<proteinExistence type="predicted"/>
<dbReference type="CDD" id="cd03203">
    <property type="entry name" value="GST_C_Lambda"/>
    <property type="match status" value="1"/>
</dbReference>
<reference evidence="2" key="2">
    <citation type="submission" date="2020-07" db="EMBL/GenBank/DDBJ databases">
        <authorList>
            <person name="Vera ALvarez R."/>
            <person name="Arias-Moreno D.M."/>
            <person name="Jimenez-Jacinto V."/>
            <person name="Jimenez-Bremont J.F."/>
            <person name="Swaminathan K."/>
            <person name="Moose S.P."/>
            <person name="Guerrero-Gonzalez M.L."/>
            <person name="Marino-Ramirez L."/>
            <person name="Landsman D."/>
            <person name="Rodriguez-Kessler M."/>
            <person name="Delgado-Sanchez P."/>
        </authorList>
    </citation>
    <scope>NUCLEOTIDE SEQUENCE</scope>
    <source>
        <tissue evidence="2">Cladode</tissue>
    </source>
</reference>
<keyword evidence="2" id="KW-0808">Transferase</keyword>
<feature type="domain" description="GST N-terminal" evidence="1">
    <location>
        <begin position="115"/>
        <end position="165"/>
    </location>
</feature>
<dbReference type="PANTHER" id="PTHR44328">
    <property type="entry name" value="GLUTATHIONE S-TRANSFERASE L1"/>
    <property type="match status" value="1"/>
</dbReference>
<accession>A0A7C9DRM0</accession>
<dbReference type="FunFam" id="1.20.1050.10:FF:000041">
    <property type="entry name" value="Lambda class glutathione S-transferase"/>
    <property type="match status" value="1"/>
</dbReference>
<name>A0A7C9DRM0_OPUST</name>
<reference evidence="2" key="1">
    <citation type="journal article" date="2013" name="J. Plant Res.">
        <title>Effect of fungi and light on seed germination of three Opuntia species from semiarid lands of central Mexico.</title>
        <authorList>
            <person name="Delgado-Sanchez P."/>
            <person name="Jimenez-Bremont J.F."/>
            <person name="Guerrero-Gonzalez Mde L."/>
            <person name="Flores J."/>
        </authorList>
    </citation>
    <scope>NUCLEOTIDE SEQUENCE</scope>
    <source>
        <tissue evidence="2">Cladode</tissue>
    </source>
</reference>
<dbReference type="SUPFAM" id="SSF52833">
    <property type="entry name" value="Thioredoxin-like"/>
    <property type="match status" value="1"/>
</dbReference>
<dbReference type="InterPro" id="IPR044629">
    <property type="entry name" value="GSTL1/2/3"/>
</dbReference>
<dbReference type="InterPro" id="IPR036249">
    <property type="entry name" value="Thioredoxin-like_sf"/>
</dbReference>
<dbReference type="InterPro" id="IPR036282">
    <property type="entry name" value="Glutathione-S-Trfase_C_sf"/>
</dbReference>
<dbReference type="EMBL" id="GISG01149154">
    <property type="protein sequence ID" value="MBA4647083.1"/>
    <property type="molecule type" value="Transcribed_RNA"/>
</dbReference>
<dbReference type="Pfam" id="PF13417">
    <property type="entry name" value="GST_N_3"/>
    <property type="match status" value="1"/>
</dbReference>
<dbReference type="GO" id="GO:0004364">
    <property type="term" value="F:glutathione transferase activity"/>
    <property type="evidence" value="ECO:0007669"/>
    <property type="project" value="UniProtKB-EC"/>
</dbReference>
<dbReference type="Gene3D" id="1.20.1050.10">
    <property type="match status" value="1"/>
</dbReference>
<protein>
    <submittedName>
        <fullName evidence="2">Glutathione transferase</fullName>
        <ecNumber evidence="2">2.5.1.18</ecNumber>
    </submittedName>
</protein>
<dbReference type="EC" id="2.5.1.18" evidence="2"/>
<dbReference type="AlphaFoldDB" id="A0A7C9DRM0"/>
<sequence>MPTAKLHQLKMAATQMSFLSTTSRRCFTVDSVILSPHLPFYTTNSLSFSLIAGKHPHFLSLRLLPALPLPPRSRRRTTVFASTMAPTTGCSQEALPPPLDSTSDPPPIFDGTTRLYISYTCPYAQRVWITRNCKGLQEQIKLVPIDLQNRPAWYKEKVYPANKDPAKKVFADVLFSYSDSFHKTVTASFKEEGVKAETDAAFDFMEDALSKFSDGPFFLGQFSLVDIAYIPFFERYIPFFLEMKNCDLTVRRPKLAEWIEEMDKIDGYKQTKTDPKMLVESYKKRFLSKV</sequence>
<dbReference type="Gene3D" id="3.40.30.10">
    <property type="entry name" value="Glutaredoxin"/>
    <property type="match status" value="1"/>
</dbReference>
<evidence type="ECO:0000259" key="1">
    <source>
        <dbReference type="Pfam" id="PF13417"/>
    </source>
</evidence>
<dbReference type="InterPro" id="IPR004045">
    <property type="entry name" value="Glutathione_S-Trfase_N"/>
</dbReference>
<evidence type="ECO:0000313" key="2">
    <source>
        <dbReference type="EMBL" id="MBA4647083.1"/>
    </source>
</evidence>